<feature type="compositionally biased region" description="Basic and acidic residues" evidence="1">
    <location>
        <begin position="84"/>
        <end position="94"/>
    </location>
</feature>
<dbReference type="EMBL" id="KI925456">
    <property type="protein sequence ID" value="ETW84483.1"/>
    <property type="molecule type" value="Genomic_DNA"/>
</dbReference>
<dbReference type="Proteomes" id="UP000030671">
    <property type="component" value="Unassembled WGS sequence"/>
</dbReference>
<gene>
    <name evidence="2" type="ORF">HETIRDRAFT_103039</name>
</gene>
<proteinExistence type="predicted"/>
<sequence length="437" mass="48700">MPFAWIHAASLIHMLERSWGAGILRPGQRLHAQILLLGLLGARCSVLGARCAAPESTRIVAVRDLRLASRRRGNWGAPHARAPIAEHHARDVRPPRTSAASPSQTPPPTLRVLRAEPPAGPPARPLGRAGPRAQRVDPPRSFWRRILGSFRTETADRRLAARARVRASIRPHLAPPAAHPASARPGRGRRRRRRRRRRGRRRRRRRRRRGGHAPLFVAAGTNGTTARARDGCRGSPPPPPPPPPSRRESASSAPSAPPAPAQRSALTCSLHHPPPRVESIPPHFIRFDSIRFCAVRLTLYSIALPARPPLQGYGRARTERARIERVCVWVDRVDVRCVGFGSSGGRKVMGDATDYGIRNTGYGIHTDYRLQTTDYNTDGPRMTRARWEATTAWDDAGWVKRPLGRRYTVLAIQRPLGELKRREKGQETRKARQGNVE</sequence>
<protein>
    <submittedName>
        <fullName evidence="2">Uncharacterized protein</fullName>
    </submittedName>
</protein>
<evidence type="ECO:0000256" key="1">
    <source>
        <dbReference type="SAM" id="MobiDB-lite"/>
    </source>
</evidence>
<evidence type="ECO:0000313" key="2">
    <source>
        <dbReference type="EMBL" id="ETW84483.1"/>
    </source>
</evidence>
<feature type="region of interest" description="Disordered" evidence="1">
    <location>
        <begin position="167"/>
        <end position="281"/>
    </location>
</feature>
<keyword evidence="3" id="KW-1185">Reference proteome</keyword>
<dbReference type="GeneID" id="20665866"/>
<feature type="compositionally biased region" description="Pro residues" evidence="1">
    <location>
        <begin position="235"/>
        <end position="244"/>
    </location>
</feature>
<dbReference type="HOGENOM" id="CLU_627079_0_0_1"/>
<reference evidence="2 3" key="1">
    <citation type="journal article" date="2012" name="New Phytol.">
        <title>Insight into trade-off between wood decay and parasitism from the genome of a fungal forest pathogen.</title>
        <authorList>
            <person name="Olson A."/>
            <person name="Aerts A."/>
            <person name="Asiegbu F."/>
            <person name="Belbahri L."/>
            <person name="Bouzid O."/>
            <person name="Broberg A."/>
            <person name="Canback B."/>
            <person name="Coutinho P.M."/>
            <person name="Cullen D."/>
            <person name="Dalman K."/>
            <person name="Deflorio G."/>
            <person name="van Diepen L.T."/>
            <person name="Dunand C."/>
            <person name="Duplessis S."/>
            <person name="Durling M."/>
            <person name="Gonthier P."/>
            <person name="Grimwood J."/>
            <person name="Fossdal C.G."/>
            <person name="Hansson D."/>
            <person name="Henrissat B."/>
            <person name="Hietala A."/>
            <person name="Himmelstrand K."/>
            <person name="Hoffmeister D."/>
            <person name="Hogberg N."/>
            <person name="James T.Y."/>
            <person name="Karlsson M."/>
            <person name="Kohler A."/>
            <person name="Kues U."/>
            <person name="Lee Y.H."/>
            <person name="Lin Y.C."/>
            <person name="Lind M."/>
            <person name="Lindquist E."/>
            <person name="Lombard V."/>
            <person name="Lucas S."/>
            <person name="Lunden K."/>
            <person name="Morin E."/>
            <person name="Murat C."/>
            <person name="Park J."/>
            <person name="Raffaello T."/>
            <person name="Rouze P."/>
            <person name="Salamov A."/>
            <person name="Schmutz J."/>
            <person name="Solheim H."/>
            <person name="Stahlberg J."/>
            <person name="Velez H."/>
            <person name="de Vries R.P."/>
            <person name="Wiebenga A."/>
            <person name="Woodward S."/>
            <person name="Yakovlev I."/>
            <person name="Garbelotto M."/>
            <person name="Martin F."/>
            <person name="Grigoriev I.V."/>
            <person name="Stenlid J."/>
        </authorList>
    </citation>
    <scope>NUCLEOTIDE SEQUENCE [LARGE SCALE GENOMIC DNA]</scope>
    <source>
        <strain evidence="2 3">TC 32-1</strain>
    </source>
</reference>
<name>W4KF67_HETIT</name>
<feature type="region of interest" description="Disordered" evidence="1">
    <location>
        <begin position="76"/>
        <end position="137"/>
    </location>
</feature>
<dbReference type="KEGG" id="hir:HETIRDRAFT_103039"/>
<dbReference type="RefSeq" id="XP_009544148.1">
    <property type="nucleotide sequence ID" value="XM_009545853.1"/>
</dbReference>
<accession>W4KF67</accession>
<organism evidence="2 3">
    <name type="scientific">Heterobasidion irregulare (strain TC 32-1)</name>
    <dbReference type="NCBI Taxonomy" id="747525"/>
    <lineage>
        <taxon>Eukaryota</taxon>
        <taxon>Fungi</taxon>
        <taxon>Dikarya</taxon>
        <taxon>Basidiomycota</taxon>
        <taxon>Agaricomycotina</taxon>
        <taxon>Agaricomycetes</taxon>
        <taxon>Russulales</taxon>
        <taxon>Bondarzewiaceae</taxon>
        <taxon>Heterobasidion</taxon>
        <taxon>Heterobasidion annosum species complex</taxon>
    </lineage>
</organism>
<dbReference type="InParanoid" id="W4KF67"/>
<feature type="compositionally biased region" description="Basic residues" evidence="1">
    <location>
        <begin position="186"/>
        <end position="211"/>
    </location>
</feature>
<dbReference type="AlphaFoldDB" id="W4KF67"/>
<evidence type="ECO:0000313" key="3">
    <source>
        <dbReference type="Proteomes" id="UP000030671"/>
    </source>
</evidence>